<evidence type="ECO:0000259" key="1">
    <source>
        <dbReference type="PROSITE" id="PS51186"/>
    </source>
</evidence>
<dbReference type="PANTHER" id="PTHR13355:SF22">
    <property type="entry name" value="SLL0786 PROTEIN"/>
    <property type="match status" value="1"/>
</dbReference>
<dbReference type="Pfam" id="PF13673">
    <property type="entry name" value="Acetyltransf_10"/>
    <property type="match status" value="1"/>
</dbReference>
<dbReference type="PANTHER" id="PTHR13355">
    <property type="entry name" value="GLUCOSAMINE 6-PHOSPHATE N-ACETYLTRANSFERASE"/>
    <property type="match status" value="1"/>
</dbReference>
<name>A0A9D1PJ60_9FIRM</name>
<sequence length="137" mass="15941">MDFKVSEKLIDDASKIRLKVFKEEQGFKQEFDDIDNIATHIVGYLDNKAIATCRIFSEGNSYHIGRFAIIKEYRGRDYGIELMKKAEQVIKDLGGKKIELSSQLRAKNFYEKCGFKAEGEIYMDEFCPHILMKKEIE</sequence>
<proteinExistence type="predicted"/>
<dbReference type="InterPro" id="IPR000182">
    <property type="entry name" value="GNAT_dom"/>
</dbReference>
<dbReference type="Gene3D" id="3.40.630.30">
    <property type="match status" value="1"/>
</dbReference>
<keyword evidence="2" id="KW-0012">Acyltransferase</keyword>
<gene>
    <name evidence="2" type="ORF">H9746_06325</name>
</gene>
<reference evidence="2" key="2">
    <citation type="submission" date="2021-04" db="EMBL/GenBank/DDBJ databases">
        <authorList>
            <person name="Gilroy R."/>
        </authorList>
    </citation>
    <scope>NUCLEOTIDE SEQUENCE</scope>
    <source>
        <strain evidence="2">CHK193-4272</strain>
    </source>
</reference>
<organism evidence="2 3">
    <name type="scientific">Candidatus Butyricicoccus avistercoris</name>
    <dbReference type="NCBI Taxonomy" id="2838518"/>
    <lineage>
        <taxon>Bacteria</taxon>
        <taxon>Bacillati</taxon>
        <taxon>Bacillota</taxon>
        <taxon>Clostridia</taxon>
        <taxon>Eubacteriales</taxon>
        <taxon>Butyricicoccaceae</taxon>
        <taxon>Butyricicoccus</taxon>
    </lineage>
</organism>
<protein>
    <submittedName>
        <fullName evidence="2">GNAT family N-acetyltransferase</fullName>
        <ecNumber evidence="2">2.3.1.-</ecNumber>
    </submittedName>
</protein>
<dbReference type="InterPro" id="IPR039143">
    <property type="entry name" value="GNPNAT1-like"/>
</dbReference>
<dbReference type="InterPro" id="IPR016181">
    <property type="entry name" value="Acyl_CoA_acyltransferase"/>
</dbReference>
<dbReference type="EC" id="2.3.1.-" evidence="2"/>
<feature type="domain" description="N-acetyltransferase" evidence="1">
    <location>
        <begin position="1"/>
        <end position="137"/>
    </location>
</feature>
<evidence type="ECO:0000313" key="2">
    <source>
        <dbReference type="EMBL" id="HIV62438.1"/>
    </source>
</evidence>
<reference evidence="2" key="1">
    <citation type="journal article" date="2021" name="PeerJ">
        <title>Extensive microbial diversity within the chicken gut microbiome revealed by metagenomics and culture.</title>
        <authorList>
            <person name="Gilroy R."/>
            <person name="Ravi A."/>
            <person name="Getino M."/>
            <person name="Pursley I."/>
            <person name="Horton D.L."/>
            <person name="Alikhan N.F."/>
            <person name="Baker D."/>
            <person name="Gharbi K."/>
            <person name="Hall N."/>
            <person name="Watson M."/>
            <person name="Adriaenssens E.M."/>
            <person name="Foster-Nyarko E."/>
            <person name="Jarju S."/>
            <person name="Secka A."/>
            <person name="Antonio M."/>
            <person name="Oren A."/>
            <person name="Chaudhuri R.R."/>
            <person name="La Ragione R."/>
            <person name="Hildebrand F."/>
            <person name="Pallen M.J."/>
        </authorList>
    </citation>
    <scope>NUCLEOTIDE SEQUENCE</scope>
    <source>
        <strain evidence="2">CHK193-4272</strain>
    </source>
</reference>
<accession>A0A9D1PJ60</accession>
<keyword evidence="2" id="KW-0808">Transferase</keyword>
<comment type="caution">
    <text evidence="2">The sequence shown here is derived from an EMBL/GenBank/DDBJ whole genome shotgun (WGS) entry which is preliminary data.</text>
</comment>
<dbReference type="CDD" id="cd04301">
    <property type="entry name" value="NAT_SF"/>
    <property type="match status" value="1"/>
</dbReference>
<dbReference type="GO" id="GO:0008080">
    <property type="term" value="F:N-acetyltransferase activity"/>
    <property type="evidence" value="ECO:0007669"/>
    <property type="project" value="TreeGrafter"/>
</dbReference>
<dbReference type="EMBL" id="DXIE01000035">
    <property type="protein sequence ID" value="HIV62438.1"/>
    <property type="molecule type" value="Genomic_DNA"/>
</dbReference>
<dbReference type="Proteomes" id="UP000886808">
    <property type="component" value="Unassembled WGS sequence"/>
</dbReference>
<dbReference type="PROSITE" id="PS51186">
    <property type="entry name" value="GNAT"/>
    <property type="match status" value="1"/>
</dbReference>
<evidence type="ECO:0000313" key="3">
    <source>
        <dbReference type="Proteomes" id="UP000886808"/>
    </source>
</evidence>
<dbReference type="AlphaFoldDB" id="A0A9D1PJ60"/>
<dbReference type="SUPFAM" id="SSF55729">
    <property type="entry name" value="Acyl-CoA N-acyltransferases (Nat)"/>
    <property type="match status" value="1"/>
</dbReference>